<evidence type="ECO:0000256" key="11">
    <source>
        <dbReference type="ARBA" id="ARBA00047652"/>
    </source>
</evidence>
<evidence type="ECO:0000256" key="3">
    <source>
        <dbReference type="ARBA" id="ARBA00022643"/>
    </source>
</evidence>
<comment type="catalytic activity">
    <reaction evidence="12">
        <text>5,6-dihydrouridine(16) in tRNA + NAD(+) = uridine(16) in tRNA + NADH + H(+)</text>
        <dbReference type="Rhea" id="RHEA:53380"/>
        <dbReference type="Rhea" id="RHEA-COMP:13543"/>
        <dbReference type="Rhea" id="RHEA-COMP:13544"/>
        <dbReference type="ChEBI" id="CHEBI:15378"/>
        <dbReference type="ChEBI" id="CHEBI:57540"/>
        <dbReference type="ChEBI" id="CHEBI:57945"/>
        <dbReference type="ChEBI" id="CHEBI:65315"/>
        <dbReference type="ChEBI" id="CHEBI:74443"/>
        <dbReference type="EC" id="1.3.1.88"/>
    </reaction>
    <physiologicalReaction direction="right-to-left" evidence="12">
        <dbReference type="Rhea" id="RHEA:53382"/>
    </physiologicalReaction>
</comment>
<comment type="caution">
    <text evidence="16">The sequence shown here is derived from an EMBL/GenBank/DDBJ whole genome shotgun (WGS) entry which is preliminary data.</text>
</comment>
<evidence type="ECO:0000313" key="16">
    <source>
        <dbReference type="EMBL" id="KAL3817676.1"/>
    </source>
</evidence>
<comment type="cofactor">
    <cofactor evidence="1">
        <name>FMN</name>
        <dbReference type="ChEBI" id="CHEBI:58210"/>
    </cofactor>
</comment>
<accession>A0ABD3RZS6</accession>
<evidence type="ECO:0000256" key="1">
    <source>
        <dbReference type="ARBA" id="ARBA00001917"/>
    </source>
</evidence>
<dbReference type="Gene3D" id="3.20.20.70">
    <property type="entry name" value="Aldolase class I"/>
    <property type="match status" value="1"/>
</dbReference>
<evidence type="ECO:0000256" key="5">
    <source>
        <dbReference type="ARBA" id="ARBA00022857"/>
    </source>
</evidence>
<dbReference type="EMBL" id="JALLPB020000096">
    <property type="protein sequence ID" value="KAL3817676.1"/>
    <property type="molecule type" value="Genomic_DNA"/>
</dbReference>
<evidence type="ECO:0000256" key="7">
    <source>
        <dbReference type="ARBA" id="ARBA00023027"/>
    </source>
</evidence>
<dbReference type="AlphaFoldDB" id="A0ABD3RZS6"/>
<dbReference type="EC" id="1.3.1.88" evidence="9"/>
<name>A0ABD3RZS6_9STRA</name>
<feature type="domain" description="DUS-like FMN-binding" evidence="15">
    <location>
        <begin position="56"/>
        <end position="365"/>
    </location>
</feature>
<protein>
    <recommendedName>
        <fullName evidence="9">tRNA-dihydrouridine(16/17) synthase [NAD(P)(+)]</fullName>
        <ecNumber evidence="9">1.3.1.88</ecNumber>
    </recommendedName>
</protein>
<proteinExistence type="inferred from homology"/>
<dbReference type="CDD" id="cd02801">
    <property type="entry name" value="DUS_like_FMN"/>
    <property type="match status" value="1"/>
</dbReference>
<keyword evidence="3" id="KW-0288">FMN</keyword>
<evidence type="ECO:0000313" key="17">
    <source>
        <dbReference type="Proteomes" id="UP001530377"/>
    </source>
</evidence>
<dbReference type="InterPro" id="IPR013785">
    <property type="entry name" value="Aldolase_TIM"/>
</dbReference>
<evidence type="ECO:0000256" key="12">
    <source>
        <dbReference type="ARBA" id="ARBA00048934"/>
    </source>
</evidence>
<dbReference type="Pfam" id="PF01207">
    <property type="entry name" value="Dus"/>
    <property type="match status" value="1"/>
</dbReference>
<feature type="region of interest" description="Disordered" evidence="14">
    <location>
        <begin position="1"/>
        <end position="23"/>
    </location>
</feature>
<reference evidence="16 17" key="1">
    <citation type="submission" date="2024-10" db="EMBL/GenBank/DDBJ databases">
        <title>Updated reference genomes for cyclostephanoid diatoms.</title>
        <authorList>
            <person name="Roberts W.R."/>
            <person name="Alverson A.J."/>
        </authorList>
    </citation>
    <scope>NUCLEOTIDE SEQUENCE [LARGE SCALE GENOMIC DNA]</scope>
    <source>
        <strain evidence="16 17">AJA228-03</strain>
    </source>
</reference>
<keyword evidence="7" id="KW-0520">NAD</keyword>
<comment type="similarity">
    <text evidence="8">Belongs to the Dus family. Dus1 subfamily.</text>
</comment>
<evidence type="ECO:0000256" key="2">
    <source>
        <dbReference type="ARBA" id="ARBA00022630"/>
    </source>
</evidence>
<keyword evidence="5" id="KW-0521">NADP</keyword>
<keyword evidence="4" id="KW-0819">tRNA processing</keyword>
<dbReference type="PANTHER" id="PTHR11082">
    <property type="entry name" value="TRNA-DIHYDROURIDINE SYNTHASE"/>
    <property type="match status" value="1"/>
</dbReference>
<keyword evidence="2" id="KW-0285">Flavoprotein</keyword>
<comment type="catalytic activity">
    <reaction evidence="13">
        <text>5,6-dihydrouridine(17) in tRNA + NADP(+) = uridine(17) in tRNA + NADPH + H(+)</text>
        <dbReference type="Rhea" id="RHEA:53368"/>
        <dbReference type="Rhea" id="RHEA-COMP:13541"/>
        <dbReference type="Rhea" id="RHEA-COMP:13542"/>
        <dbReference type="ChEBI" id="CHEBI:15378"/>
        <dbReference type="ChEBI" id="CHEBI:57783"/>
        <dbReference type="ChEBI" id="CHEBI:58349"/>
        <dbReference type="ChEBI" id="CHEBI:65315"/>
        <dbReference type="ChEBI" id="CHEBI:74443"/>
        <dbReference type="EC" id="1.3.1.88"/>
    </reaction>
    <physiologicalReaction direction="right-to-left" evidence="13">
        <dbReference type="Rhea" id="RHEA:53370"/>
    </physiologicalReaction>
</comment>
<evidence type="ECO:0000259" key="15">
    <source>
        <dbReference type="Pfam" id="PF01207"/>
    </source>
</evidence>
<organism evidence="16 17">
    <name type="scientific">Cyclostephanos tholiformis</name>
    <dbReference type="NCBI Taxonomy" id="382380"/>
    <lineage>
        <taxon>Eukaryota</taxon>
        <taxon>Sar</taxon>
        <taxon>Stramenopiles</taxon>
        <taxon>Ochrophyta</taxon>
        <taxon>Bacillariophyta</taxon>
        <taxon>Coscinodiscophyceae</taxon>
        <taxon>Thalassiosirophycidae</taxon>
        <taxon>Stephanodiscales</taxon>
        <taxon>Stephanodiscaceae</taxon>
        <taxon>Cyclostephanos</taxon>
    </lineage>
</organism>
<evidence type="ECO:0000256" key="13">
    <source>
        <dbReference type="ARBA" id="ARBA00049467"/>
    </source>
</evidence>
<dbReference type="GO" id="GO:0002943">
    <property type="term" value="P:tRNA dihydrouridine synthesis"/>
    <property type="evidence" value="ECO:0007669"/>
    <property type="project" value="UniProtKB-ARBA"/>
</dbReference>
<dbReference type="PROSITE" id="PS01136">
    <property type="entry name" value="UPF0034"/>
    <property type="match status" value="1"/>
</dbReference>
<comment type="catalytic activity">
    <reaction evidence="11">
        <text>5,6-dihydrouridine(16) in tRNA + NADP(+) = uridine(16) in tRNA + NADPH + H(+)</text>
        <dbReference type="Rhea" id="RHEA:53376"/>
        <dbReference type="Rhea" id="RHEA-COMP:13543"/>
        <dbReference type="Rhea" id="RHEA-COMP:13544"/>
        <dbReference type="ChEBI" id="CHEBI:15378"/>
        <dbReference type="ChEBI" id="CHEBI:57783"/>
        <dbReference type="ChEBI" id="CHEBI:58349"/>
        <dbReference type="ChEBI" id="CHEBI:65315"/>
        <dbReference type="ChEBI" id="CHEBI:74443"/>
        <dbReference type="EC" id="1.3.1.88"/>
    </reaction>
    <physiologicalReaction direction="right-to-left" evidence="11">
        <dbReference type="Rhea" id="RHEA:53378"/>
    </physiologicalReaction>
</comment>
<keyword evidence="17" id="KW-1185">Reference proteome</keyword>
<sequence>MMDTGRHRSSSPPDDDDDDDGGNRRFPRDWLRRLLMRHAHNHPNMPPDLHDVALVVAPMVDASDLPYRLLTRRYNANLCYTPMIHARMFVDKPGYRRKFWKVGVGTPAEDRPLIVQFCGNDKHVLLSAMKLVENDVDGVDINCGCPQGIARRGRYGAYLMEEDGGDRIVDIVRHLSTNLTVPVCVKLRILPTGIDDSLMLYGRLVDAGASMLAIHGRDRHQRQDATGSADWDAIRRVVDLVGDRVPVLANGGISNMDDVRACLEYTGADGVMSSEAILEYPPLYTETNTRSTNYLRTGPGRLDVASDYLELCRRYPPDDGGQGSGLKCIRAHMHRFLHADMRGNASLRDAVVRTFTMEGAGDVIDMARNIHESCGHDVGDEQLSWYVRHRVGLGGSHDRGGEDEDDDEEERKHGSSKEDDECPCNVFGEVCADDGDY</sequence>
<dbReference type="GO" id="GO:0016491">
    <property type="term" value="F:oxidoreductase activity"/>
    <property type="evidence" value="ECO:0007669"/>
    <property type="project" value="UniProtKB-KW"/>
</dbReference>
<dbReference type="InterPro" id="IPR018517">
    <property type="entry name" value="tRNA_hU_synthase_CS"/>
</dbReference>
<gene>
    <name evidence="16" type="ORF">ACHAXA_002825</name>
</gene>
<evidence type="ECO:0000256" key="4">
    <source>
        <dbReference type="ARBA" id="ARBA00022694"/>
    </source>
</evidence>
<evidence type="ECO:0000256" key="14">
    <source>
        <dbReference type="SAM" id="MobiDB-lite"/>
    </source>
</evidence>
<evidence type="ECO:0000256" key="10">
    <source>
        <dbReference type="ARBA" id="ARBA00047287"/>
    </source>
</evidence>
<dbReference type="SUPFAM" id="SSF51395">
    <property type="entry name" value="FMN-linked oxidoreductases"/>
    <property type="match status" value="1"/>
</dbReference>
<dbReference type="InterPro" id="IPR035587">
    <property type="entry name" value="DUS-like_FMN-bd"/>
</dbReference>
<evidence type="ECO:0000256" key="9">
    <source>
        <dbReference type="ARBA" id="ARBA00038890"/>
    </source>
</evidence>
<feature type="region of interest" description="Disordered" evidence="14">
    <location>
        <begin position="394"/>
        <end position="423"/>
    </location>
</feature>
<evidence type="ECO:0000256" key="8">
    <source>
        <dbReference type="ARBA" id="ARBA00038313"/>
    </source>
</evidence>
<dbReference type="Proteomes" id="UP001530377">
    <property type="component" value="Unassembled WGS sequence"/>
</dbReference>
<keyword evidence="6" id="KW-0560">Oxidoreductase</keyword>
<evidence type="ECO:0000256" key="6">
    <source>
        <dbReference type="ARBA" id="ARBA00023002"/>
    </source>
</evidence>
<dbReference type="PANTHER" id="PTHR11082:SF5">
    <property type="entry name" value="TRNA-DIHYDROURIDINE(16_17) SYNTHASE [NAD(P)(+)]-LIKE"/>
    <property type="match status" value="1"/>
</dbReference>
<comment type="catalytic activity">
    <reaction evidence="10">
        <text>5,6-dihydrouridine(17) in tRNA + NAD(+) = uridine(17) in tRNA + NADH + H(+)</text>
        <dbReference type="Rhea" id="RHEA:53372"/>
        <dbReference type="Rhea" id="RHEA-COMP:13541"/>
        <dbReference type="Rhea" id="RHEA-COMP:13542"/>
        <dbReference type="ChEBI" id="CHEBI:15378"/>
        <dbReference type="ChEBI" id="CHEBI:57540"/>
        <dbReference type="ChEBI" id="CHEBI:57945"/>
        <dbReference type="ChEBI" id="CHEBI:65315"/>
        <dbReference type="ChEBI" id="CHEBI:74443"/>
        <dbReference type="EC" id="1.3.1.88"/>
    </reaction>
    <physiologicalReaction direction="right-to-left" evidence="10">
        <dbReference type="Rhea" id="RHEA:53374"/>
    </physiologicalReaction>
</comment>